<evidence type="ECO:0000256" key="4">
    <source>
        <dbReference type="ARBA" id="ARBA00022840"/>
    </source>
</evidence>
<proteinExistence type="predicted"/>
<name>A0ABR7KKG3_9FIRM</name>
<dbReference type="InterPro" id="IPR003593">
    <property type="entry name" value="AAA+_ATPase"/>
</dbReference>
<dbReference type="InterPro" id="IPR017871">
    <property type="entry name" value="ABC_transporter-like_CS"/>
</dbReference>
<dbReference type="EMBL" id="JACRWH010000069">
    <property type="protein sequence ID" value="MBC6013235.1"/>
    <property type="molecule type" value="Genomic_DNA"/>
</dbReference>
<comment type="caution">
    <text evidence="10">The sequence shown here is derived from an EMBL/GenBank/DDBJ whole genome shotgun (WGS) entry which is preliminary data.</text>
</comment>
<dbReference type="Gene3D" id="3.40.50.300">
    <property type="entry name" value="P-loop containing nucleotide triphosphate hydrolases"/>
    <property type="match status" value="1"/>
</dbReference>
<dbReference type="Gene3D" id="1.20.1560.10">
    <property type="entry name" value="ABC transporter type 1, transmembrane domain"/>
    <property type="match status" value="1"/>
</dbReference>
<feature type="transmembrane region" description="Helical" evidence="7">
    <location>
        <begin position="120"/>
        <end position="137"/>
    </location>
</feature>
<dbReference type="PANTHER" id="PTHR24221:SF654">
    <property type="entry name" value="ATP-BINDING CASSETTE SUB-FAMILY B MEMBER 6"/>
    <property type="match status" value="1"/>
</dbReference>
<accession>A0ABR7KKG3</accession>
<keyword evidence="5 7" id="KW-1133">Transmembrane helix</keyword>
<dbReference type="Pfam" id="PF00005">
    <property type="entry name" value="ABC_tran"/>
    <property type="match status" value="1"/>
</dbReference>
<dbReference type="PROSITE" id="PS00211">
    <property type="entry name" value="ABC_TRANSPORTER_1"/>
    <property type="match status" value="1"/>
</dbReference>
<evidence type="ECO:0000256" key="6">
    <source>
        <dbReference type="ARBA" id="ARBA00023136"/>
    </source>
</evidence>
<keyword evidence="3" id="KW-0547">Nucleotide-binding</keyword>
<evidence type="ECO:0000259" key="9">
    <source>
        <dbReference type="PROSITE" id="PS50929"/>
    </source>
</evidence>
<evidence type="ECO:0000256" key="3">
    <source>
        <dbReference type="ARBA" id="ARBA00022741"/>
    </source>
</evidence>
<dbReference type="PROSITE" id="PS50893">
    <property type="entry name" value="ABC_TRANSPORTER_2"/>
    <property type="match status" value="1"/>
</dbReference>
<evidence type="ECO:0000313" key="10">
    <source>
        <dbReference type="EMBL" id="MBC6013235.1"/>
    </source>
</evidence>
<keyword evidence="6 7" id="KW-0472">Membrane</keyword>
<feature type="transmembrane region" description="Helical" evidence="7">
    <location>
        <begin position="14"/>
        <end position="35"/>
    </location>
</feature>
<feature type="domain" description="ABC transmembrane type-1" evidence="9">
    <location>
        <begin position="1"/>
        <end position="266"/>
    </location>
</feature>
<dbReference type="PANTHER" id="PTHR24221">
    <property type="entry name" value="ATP-BINDING CASSETTE SUB-FAMILY B"/>
    <property type="match status" value="1"/>
</dbReference>
<gene>
    <name evidence="10" type="ORF">H8911_11110</name>
</gene>
<comment type="subcellular location">
    <subcellularLocation>
        <location evidence="1">Cell membrane</location>
        <topology evidence="1">Multi-pass membrane protein</topology>
    </subcellularLocation>
</comment>
<sequence>MLKIIFDILYTKKIVLISITICILLIISFTFEYVINKMHSIILPRIEQSLKASIDLKILQNINTISLSDYDNSKTYDKIYSCIALGSNSVMEYIQNCANMISSILSIIGVLLIIGYYDWLFVFFTILFVFFDVFLNFKKSKVEYDKSIEMIPPDRTISYIQRLFCMKQYIGDMRIYDWFKVVKDKYISASNTKQSCIEKYGKISLRIITELNFLQLSLQLVIIIYLAVKYILNSIKLSDFLVIYNGIMEISGNFMSLVDYIPNLYKCSLYIDLVNDIFEQKVSTKETSRIERVDNLKIKNLFFRYKDDTIFKNFNYTFKKGESYVIYGKNGSGKSTLVNLLTGLYDSQNSIMINDNIINNHSNILECVSVVFQHFQFNAFSIVENLVMHSSVTLEEEKGIYKVLDCVGLKEKIENFPNKLNTYITNELDQHGANFSGGELQRLAIARMLLNMKEIIIMDEPTSALDNDVKREILDIVLENTRNTIFIYITHDPNDMQKFDHIIYLGDEYEKSL</sequence>
<dbReference type="InterPro" id="IPR039421">
    <property type="entry name" value="Type_1_exporter"/>
</dbReference>
<evidence type="ECO:0000313" key="11">
    <source>
        <dbReference type="Proteomes" id="UP000649075"/>
    </source>
</evidence>
<protein>
    <submittedName>
        <fullName evidence="10">ABC transporter ATP-binding protein</fullName>
    </submittedName>
</protein>
<dbReference type="InterPro" id="IPR036640">
    <property type="entry name" value="ABC1_TM_sf"/>
</dbReference>
<evidence type="ECO:0000259" key="8">
    <source>
        <dbReference type="PROSITE" id="PS50893"/>
    </source>
</evidence>
<keyword evidence="2 7" id="KW-0812">Transmembrane</keyword>
<dbReference type="SMART" id="SM00382">
    <property type="entry name" value="AAA"/>
    <property type="match status" value="1"/>
</dbReference>
<evidence type="ECO:0000256" key="2">
    <source>
        <dbReference type="ARBA" id="ARBA00022692"/>
    </source>
</evidence>
<evidence type="ECO:0000256" key="5">
    <source>
        <dbReference type="ARBA" id="ARBA00022989"/>
    </source>
</evidence>
<feature type="domain" description="ABC transporter" evidence="8">
    <location>
        <begin position="296"/>
        <end position="513"/>
    </location>
</feature>
<dbReference type="SUPFAM" id="SSF90123">
    <property type="entry name" value="ABC transporter transmembrane region"/>
    <property type="match status" value="1"/>
</dbReference>
<evidence type="ECO:0000256" key="7">
    <source>
        <dbReference type="SAM" id="Phobius"/>
    </source>
</evidence>
<dbReference type="SUPFAM" id="SSF52540">
    <property type="entry name" value="P-loop containing nucleoside triphosphate hydrolases"/>
    <property type="match status" value="1"/>
</dbReference>
<evidence type="ECO:0000256" key="1">
    <source>
        <dbReference type="ARBA" id="ARBA00004651"/>
    </source>
</evidence>
<dbReference type="RefSeq" id="WP_186999704.1">
    <property type="nucleotide sequence ID" value="NZ_JACRWH010000069.1"/>
</dbReference>
<dbReference type="InterPro" id="IPR027417">
    <property type="entry name" value="P-loop_NTPase"/>
</dbReference>
<feature type="transmembrane region" description="Helical" evidence="7">
    <location>
        <begin position="211"/>
        <end position="232"/>
    </location>
</feature>
<reference evidence="10 11" key="1">
    <citation type="submission" date="2020-08" db="EMBL/GenBank/DDBJ databases">
        <authorList>
            <person name="Liu C."/>
            <person name="Sun Q."/>
        </authorList>
    </citation>
    <scope>NUCLEOTIDE SEQUENCE [LARGE SCALE GENOMIC DNA]</scope>
    <source>
        <strain evidence="10 11">L34</strain>
    </source>
</reference>
<organism evidence="10 11">
    <name type="scientific">Holdemanella hominis</name>
    <dbReference type="NCBI Taxonomy" id="2764327"/>
    <lineage>
        <taxon>Bacteria</taxon>
        <taxon>Bacillati</taxon>
        <taxon>Bacillota</taxon>
        <taxon>Erysipelotrichia</taxon>
        <taxon>Erysipelotrichales</taxon>
        <taxon>Erysipelotrichaceae</taxon>
        <taxon>Holdemanella</taxon>
    </lineage>
</organism>
<keyword evidence="4 10" id="KW-0067">ATP-binding</keyword>
<dbReference type="Proteomes" id="UP000649075">
    <property type="component" value="Unassembled WGS sequence"/>
</dbReference>
<dbReference type="PROSITE" id="PS50929">
    <property type="entry name" value="ABC_TM1F"/>
    <property type="match status" value="1"/>
</dbReference>
<dbReference type="GO" id="GO:0005524">
    <property type="term" value="F:ATP binding"/>
    <property type="evidence" value="ECO:0007669"/>
    <property type="project" value="UniProtKB-KW"/>
</dbReference>
<dbReference type="InterPro" id="IPR003439">
    <property type="entry name" value="ABC_transporter-like_ATP-bd"/>
</dbReference>
<keyword evidence="11" id="KW-1185">Reference proteome</keyword>
<dbReference type="InterPro" id="IPR011527">
    <property type="entry name" value="ABC1_TM_dom"/>
</dbReference>